<evidence type="ECO:0000256" key="4">
    <source>
        <dbReference type="ARBA" id="ARBA00022723"/>
    </source>
</evidence>
<evidence type="ECO:0000256" key="1">
    <source>
        <dbReference type="ARBA" id="ARBA00004711"/>
    </source>
</evidence>
<keyword evidence="3 12" id="KW-0436">Ligase</keyword>
<evidence type="ECO:0000256" key="2">
    <source>
        <dbReference type="ARBA" id="ARBA00008097"/>
    </source>
</evidence>
<dbReference type="InterPro" id="IPR006070">
    <property type="entry name" value="Sua5-like_dom"/>
</dbReference>
<feature type="domain" description="YrdC-like" evidence="11">
    <location>
        <begin position="211"/>
        <end position="396"/>
    </location>
</feature>
<dbReference type="Pfam" id="PF22521">
    <property type="entry name" value="HypF_C_2"/>
    <property type="match status" value="1"/>
</dbReference>
<dbReference type="Gene3D" id="3.30.110.120">
    <property type="match status" value="1"/>
</dbReference>
<evidence type="ECO:0000313" key="13">
    <source>
        <dbReference type="Proteomes" id="UP001626536"/>
    </source>
</evidence>
<name>A0ABZ0HVT3_9HYPH</name>
<keyword evidence="5" id="KW-0863">Zinc-finger</keyword>
<comment type="similarity">
    <text evidence="2 8">Belongs to the carbamoyltransferase HypF family.</text>
</comment>
<dbReference type="EMBL" id="CP136862">
    <property type="protein sequence ID" value="WOJ90674.1"/>
    <property type="molecule type" value="Genomic_DNA"/>
</dbReference>
<keyword evidence="6" id="KW-0862">Zinc</keyword>
<dbReference type="Gene3D" id="3.90.870.50">
    <property type="match status" value="1"/>
</dbReference>
<dbReference type="Pfam" id="PF00708">
    <property type="entry name" value="Acylphosphatase"/>
    <property type="match status" value="1"/>
</dbReference>
<evidence type="ECO:0000256" key="8">
    <source>
        <dbReference type="PIRNR" id="PIRNR006256"/>
    </source>
</evidence>
<protein>
    <recommendedName>
        <fullName evidence="8">Carbamoyltransferase HypF</fullName>
        <ecNumber evidence="8">6.2.-.-</ecNumber>
    </recommendedName>
</protein>
<sequence length="796" mass="85424">MTAALAASKATEIRVRGLVQGVGFRPAVWRLANRLGLSGEVFNDADGVLIRVAADRRNAERLVAALKEECPPLARIDAVDFRPAAADCALDGFHISVSAGGPMRTQVAPDAATCPACLSEIRDPFARRFRYPFTNCTNCGPRLSIICEAPYDRERTTMGPFNMCDACRAEYEAPGDRRFHAQPIACHVCGPKVSLAKTGGGAVEFSAFSMLDDADAVAGMLLKGYIVAVKGLGGYHLACDATNEEAVARLRARKRRYSKAFALMGRELDIIRRYAVVSPVEEKALTSSAAPIVLLTARRDPRLPDVVSPGLSTLGFMLPYTPLHYLIFRRLDRPMVMTSGNLSDEPQVIDDDDAREKLGGIADFMLTHDRRIAVRLDDSVVRVVNGATRVIRRARGFAPGALPLPEGLRDGPPILAMGGELKSTFCLVKDGDAVLSQHMGDLEDAHTLADFERTLDLYGALYDHRPEAVAVDLHPDYLSTKLGRRIASDRGLRLVEAQHHHAHVASCLAENGISASEGPVLGVALDGLGFGDDGALWGGEFLLANYVGYRRVGTFKPVAMLGGAQAMREPWRNTLAHILAEIGWPAFAANFGELALYDFLKAKPIDAFATMIGRGLNAPLASSCGRLFDAVAAAIGICRDAAWHEGEAAMRLEALVDAEALASVDEDLAYPFGIPNLKGSGLPYIEPAAMWQALLGDLYENAPPTVMAARFHKGLARAVAAMVRKVTLDGDARLTRRVALSGGVFQNRPFTEELIGRLEADGFEVLSHAKAPTNDGGLSLGQAALAAARLAADRGG</sequence>
<dbReference type="InterPro" id="IPR001792">
    <property type="entry name" value="Acylphosphatase-like_dom"/>
</dbReference>
<dbReference type="EC" id="6.2.-.-" evidence="8"/>
<keyword evidence="13" id="KW-1185">Reference proteome</keyword>
<dbReference type="Gene3D" id="3.30.420.40">
    <property type="match status" value="1"/>
</dbReference>
<dbReference type="GO" id="GO:0016874">
    <property type="term" value="F:ligase activity"/>
    <property type="evidence" value="ECO:0007669"/>
    <property type="project" value="UniProtKB-KW"/>
</dbReference>
<dbReference type="InterPro" id="IPR017945">
    <property type="entry name" value="DHBP_synth_RibB-like_a/b_dom"/>
</dbReference>
<dbReference type="PIRSF" id="PIRSF006256">
    <property type="entry name" value="CMPcnvr_hdrg_mat"/>
    <property type="match status" value="1"/>
</dbReference>
<dbReference type="InterPro" id="IPR051060">
    <property type="entry name" value="Carbamoyltrans_HypF-like"/>
</dbReference>
<feature type="domain" description="Acylphosphatase-like" evidence="10">
    <location>
        <begin position="10"/>
        <end position="97"/>
    </location>
</feature>
<dbReference type="PROSITE" id="PS00150">
    <property type="entry name" value="ACYLPHOSPHATASE_1"/>
    <property type="match status" value="1"/>
</dbReference>
<dbReference type="Pfam" id="PF17788">
    <property type="entry name" value="HypF_C"/>
    <property type="match status" value="1"/>
</dbReference>
<dbReference type="InterPro" id="IPR036046">
    <property type="entry name" value="Acylphosphatase-like_dom_sf"/>
</dbReference>
<dbReference type="Pfam" id="PF07503">
    <property type="entry name" value="zf-HYPF"/>
    <property type="match status" value="2"/>
</dbReference>
<evidence type="ECO:0000256" key="9">
    <source>
        <dbReference type="PROSITE-ProRule" id="PRU00520"/>
    </source>
</evidence>
<dbReference type="RefSeq" id="WP_407340259.1">
    <property type="nucleotide sequence ID" value="NZ_CP136862.1"/>
</dbReference>
<evidence type="ECO:0000256" key="6">
    <source>
        <dbReference type="ARBA" id="ARBA00022833"/>
    </source>
</evidence>
<accession>A0ABZ0HVT3</accession>
<gene>
    <name evidence="12" type="primary">hypF</name>
    <name evidence="12" type="ORF">RZS28_05115</name>
</gene>
<evidence type="ECO:0000256" key="5">
    <source>
        <dbReference type="ARBA" id="ARBA00022771"/>
    </source>
</evidence>
<dbReference type="PANTHER" id="PTHR42959">
    <property type="entry name" value="CARBAMOYLTRANSFERASE"/>
    <property type="match status" value="1"/>
</dbReference>
<dbReference type="Proteomes" id="UP001626536">
    <property type="component" value="Chromosome"/>
</dbReference>
<dbReference type="InterPro" id="IPR041440">
    <property type="entry name" value="HypF_C"/>
</dbReference>
<dbReference type="PANTHER" id="PTHR42959:SF1">
    <property type="entry name" value="CARBAMOYLTRANSFERASE HYPF"/>
    <property type="match status" value="1"/>
</dbReference>
<dbReference type="Pfam" id="PF01300">
    <property type="entry name" value="Sua5_yciO_yrdC"/>
    <property type="match status" value="1"/>
</dbReference>
<evidence type="ECO:0000256" key="7">
    <source>
        <dbReference type="ARBA" id="ARBA00048220"/>
    </source>
</evidence>
<dbReference type="SUPFAM" id="SSF54975">
    <property type="entry name" value="Acylphosphatase/BLUF domain-like"/>
    <property type="match status" value="1"/>
</dbReference>
<reference evidence="12 13" key="1">
    <citation type="submission" date="2023-10" db="EMBL/GenBank/DDBJ databases">
        <title>Novel methanotroph of the genus Methylocapsa from a subarctic wetland.</title>
        <authorList>
            <person name="Belova S.E."/>
            <person name="Oshkin I.Y."/>
            <person name="Miroshnikov K."/>
            <person name="Dedysh S.N."/>
        </authorList>
    </citation>
    <scope>NUCLEOTIDE SEQUENCE [LARGE SCALE GENOMIC DNA]</scope>
    <source>
        <strain evidence="12 13">RX1</strain>
    </source>
</reference>
<comment type="pathway">
    <text evidence="1 8">Protein modification; [NiFe] hydrogenase maturation.</text>
</comment>
<dbReference type="SUPFAM" id="SSF55821">
    <property type="entry name" value="YrdC/RibB"/>
    <property type="match status" value="1"/>
</dbReference>
<feature type="active site" evidence="9">
    <location>
        <position position="43"/>
    </location>
</feature>
<evidence type="ECO:0000313" key="12">
    <source>
        <dbReference type="EMBL" id="WOJ90674.1"/>
    </source>
</evidence>
<dbReference type="InterPro" id="IPR017968">
    <property type="entry name" value="Acylphosphatase_CS"/>
</dbReference>
<dbReference type="InterPro" id="IPR055128">
    <property type="entry name" value="HypF_C_2"/>
</dbReference>
<comment type="catalytic activity">
    <reaction evidence="7 8">
        <text>C-terminal L-cysteinyl-[HypE protein] + carbamoyl phosphate + ATP + H2O = C-terminal S-carboxamide-L-cysteinyl-[HypE protein] + AMP + phosphate + diphosphate + H(+)</text>
        <dbReference type="Rhea" id="RHEA:55636"/>
        <dbReference type="Rhea" id="RHEA-COMP:14247"/>
        <dbReference type="Rhea" id="RHEA-COMP:14392"/>
        <dbReference type="ChEBI" id="CHEBI:15377"/>
        <dbReference type="ChEBI" id="CHEBI:15378"/>
        <dbReference type="ChEBI" id="CHEBI:30616"/>
        <dbReference type="ChEBI" id="CHEBI:33019"/>
        <dbReference type="ChEBI" id="CHEBI:43474"/>
        <dbReference type="ChEBI" id="CHEBI:58228"/>
        <dbReference type="ChEBI" id="CHEBI:76913"/>
        <dbReference type="ChEBI" id="CHEBI:139126"/>
        <dbReference type="ChEBI" id="CHEBI:456215"/>
    </reaction>
</comment>
<dbReference type="InterPro" id="IPR011125">
    <property type="entry name" value="Znf_HypF"/>
</dbReference>
<dbReference type="PROSITE" id="PS51160">
    <property type="entry name" value="ACYLPHOSPHATASE_3"/>
    <property type="match status" value="1"/>
</dbReference>
<comment type="catalytic activity">
    <reaction evidence="9">
        <text>an acyl phosphate + H2O = a carboxylate + phosphate + H(+)</text>
        <dbReference type="Rhea" id="RHEA:14965"/>
        <dbReference type="ChEBI" id="CHEBI:15377"/>
        <dbReference type="ChEBI" id="CHEBI:15378"/>
        <dbReference type="ChEBI" id="CHEBI:29067"/>
        <dbReference type="ChEBI" id="CHEBI:43474"/>
        <dbReference type="ChEBI" id="CHEBI:59918"/>
        <dbReference type="EC" id="3.6.1.7"/>
    </reaction>
</comment>
<dbReference type="Gene3D" id="3.30.420.360">
    <property type="match status" value="1"/>
</dbReference>
<evidence type="ECO:0000259" key="10">
    <source>
        <dbReference type="PROSITE" id="PS51160"/>
    </source>
</evidence>
<keyword evidence="9" id="KW-0378">Hydrolase</keyword>
<dbReference type="PROSITE" id="PS51163">
    <property type="entry name" value="YRDC"/>
    <property type="match status" value="1"/>
</dbReference>
<organism evidence="12 13">
    <name type="scientific">Methylocapsa polymorpha</name>
    <dbReference type="NCBI Taxonomy" id="3080828"/>
    <lineage>
        <taxon>Bacteria</taxon>
        <taxon>Pseudomonadati</taxon>
        <taxon>Pseudomonadota</taxon>
        <taxon>Alphaproteobacteria</taxon>
        <taxon>Hyphomicrobiales</taxon>
        <taxon>Beijerinckiaceae</taxon>
        <taxon>Methylocapsa</taxon>
    </lineage>
</organism>
<keyword evidence="4" id="KW-0479">Metal-binding</keyword>
<evidence type="ECO:0000256" key="3">
    <source>
        <dbReference type="ARBA" id="ARBA00022598"/>
    </source>
</evidence>
<comment type="function">
    <text evidence="8">Involved in the maturation of [NiFe] hydrogenases. Along with HypE, it catalyzes the synthesis of the CN ligands of the active site iron of [NiFe]-hydrogenases. HypF functions as a carbamoyl transferase using carbamoylphosphate as a substrate and transferring the carboxamido moiety in an ATP-dependent reaction to the thiolate of the C-terminal cysteine of HypE yielding a protein-S-carboxamide.</text>
</comment>
<dbReference type="NCBIfam" id="TIGR00143">
    <property type="entry name" value="hypF"/>
    <property type="match status" value="1"/>
</dbReference>
<dbReference type="InterPro" id="IPR004421">
    <property type="entry name" value="Carbamoyltransferase_HypF"/>
</dbReference>
<proteinExistence type="inferred from homology"/>
<feature type="active site" evidence="9">
    <location>
        <position position="25"/>
    </location>
</feature>
<evidence type="ECO:0000259" key="11">
    <source>
        <dbReference type="PROSITE" id="PS51163"/>
    </source>
</evidence>